<gene>
    <name evidence="1" type="ORF">L6452_40526</name>
</gene>
<proteinExistence type="predicted"/>
<accession>A0ACB8XMQ4</accession>
<name>A0ACB8XMQ4_ARCLA</name>
<dbReference type="EMBL" id="CM042062">
    <property type="protein sequence ID" value="KAI3669295.1"/>
    <property type="molecule type" value="Genomic_DNA"/>
</dbReference>
<dbReference type="Proteomes" id="UP001055879">
    <property type="component" value="Linkage Group LG16"/>
</dbReference>
<evidence type="ECO:0000313" key="1">
    <source>
        <dbReference type="EMBL" id="KAI3669295.1"/>
    </source>
</evidence>
<reference evidence="1 2" key="2">
    <citation type="journal article" date="2022" name="Mol. Ecol. Resour.">
        <title>The genomes of chicory, endive, great burdock and yacon provide insights into Asteraceae paleo-polyploidization history and plant inulin production.</title>
        <authorList>
            <person name="Fan W."/>
            <person name="Wang S."/>
            <person name="Wang H."/>
            <person name="Wang A."/>
            <person name="Jiang F."/>
            <person name="Liu H."/>
            <person name="Zhao H."/>
            <person name="Xu D."/>
            <person name="Zhang Y."/>
        </authorList>
    </citation>
    <scope>NUCLEOTIDE SEQUENCE [LARGE SCALE GENOMIC DNA]</scope>
    <source>
        <strain evidence="2">cv. Niubang</strain>
    </source>
</reference>
<evidence type="ECO:0000313" key="2">
    <source>
        <dbReference type="Proteomes" id="UP001055879"/>
    </source>
</evidence>
<sequence length="113" mass="12643">MSEYDTRRCHQHQVKQEALKDDHDAFTVVIGVRASVVDGQAEADTNVKDITCAVDNFLVSTQEKELFRNPSVKISHGKRMRGLQARKSNVDVGIDMGTRVPIVGPIELENPHF</sequence>
<comment type="caution">
    <text evidence="1">The sequence shown here is derived from an EMBL/GenBank/DDBJ whole genome shotgun (WGS) entry which is preliminary data.</text>
</comment>
<reference evidence="2" key="1">
    <citation type="journal article" date="2022" name="Mol. Ecol. Resour.">
        <title>The genomes of chicory, endive, great burdock and yacon provide insights into Asteraceae palaeo-polyploidization history and plant inulin production.</title>
        <authorList>
            <person name="Fan W."/>
            <person name="Wang S."/>
            <person name="Wang H."/>
            <person name="Wang A."/>
            <person name="Jiang F."/>
            <person name="Liu H."/>
            <person name="Zhao H."/>
            <person name="Xu D."/>
            <person name="Zhang Y."/>
        </authorList>
    </citation>
    <scope>NUCLEOTIDE SEQUENCE [LARGE SCALE GENOMIC DNA]</scope>
    <source>
        <strain evidence="2">cv. Niubang</strain>
    </source>
</reference>
<keyword evidence="2" id="KW-1185">Reference proteome</keyword>
<organism evidence="1 2">
    <name type="scientific">Arctium lappa</name>
    <name type="common">Greater burdock</name>
    <name type="synonym">Lappa major</name>
    <dbReference type="NCBI Taxonomy" id="4217"/>
    <lineage>
        <taxon>Eukaryota</taxon>
        <taxon>Viridiplantae</taxon>
        <taxon>Streptophyta</taxon>
        <taxon>Embryophyta</taxon>
        <taxon>Tracheophyta</taxon>
        <taxon>Spermatophyta</taxon>
        <taxon>Magnoliopsida</taxon>
        <taxon>eudicotyledons</taxon>
        <taxon>Gunneridae</taxon>
        <taxon>Pentapetalae</taxon>
        <taxon>asterids</taxon>
        <taxon>campanulids</taxon>
        <taxon>Asterales</taxon>
        <taxon>Asteraceae</taxon>
        <taxon>Carduoideae</taxon>
        <taxon>Cardueae</taxon>
        <taxon>Arctiinae</taxon>
        <taxon>Arctium</taxon>
    </lineage>
</organism>
<protein>
    <submittedName>
        <fullName evidence="1">Uncharacterized protein</fullName>
    </submittedName>
</protein>